<dbReference type="InterPro" id="IPR024079">
    <property type="entry name" value="MetalloPept_cat_dom_sf"/>
</dbReference>
<dbReference type="FunFam" id="2.20.100.10:FF:000006">
    <property type="entry name" value="A disintegrin and metalloproteinase with thrombospondin motifs 1"/>
    <property type="match status" value="1"/>
</dbReference>
<dbReference type="SUPFAM" id="SSF55486">
    <property type="entry name" value="Metalloproteases ('zincins'), catalytic domain"/>
    <property type="match status" value="1"/>
</dbReference>
<evidence type="ECO:0000259" key="19">
    <source>
        <dbReference type="PROSITE" id="PS50215"/>
    </source>
</evidence>
<feature type="binding site" evidence="15">
    <location>
        <position position="314"/>
    </location>
    <ligand>
        <name>Ca(2+)</name>
        <dbReference type="ChEBI" id="CHEBI:29108"/>
        <label>1</label>
    </ligand>
</feature>
<dbReference type="GO" id="GO:0030198">
    <property type="term" value="P:extracellular matrix organization"/>
    <property type="evidence" value="ECO:0007669"/>
    <property type="project" value="InterPro"/>
</dbReference>
<feature type="domain" description="Peptidase M12B" evidence="19">
    <location>
        <begin position="228"/>
        <end position="437"/>
    </location>
</feature>
<keyword evidence="4" id="KW-0645">Protease</keyword>
<dbReference type="PROSITE" id="PS50215">
    <property type="entry name" value="ADAM_MEPRO"/>
    <property type="match status" value="1"/>
</dbReference>
<feature type="disulfide bond" evidence="16">
    <location>
        <begin position="542"/>
        <end position="580"/>
    </location>
</feature>
<feature type="disulfide bond" evidence="16">
    <location>
        <begin position="553"/>
        <end position="565"/>
    </location>
</feature>
<dbReference type="Gene3D" id="3.40.390.10">
    <property type="entry name" value="Collagenase (Catalytic Domain)"/>
    <property type="match status" value="1"/>
</dbReference>
<evidence type="ECO:0000256" key="18">
    <source>
        <dbReference type="SAM" id="SignalP"/>
    </source>
</evidence>
<evidence type="ECO:0000256" key="17">
    <source>
        <dbReference type="PROSITE-ProRule" id="PRU00276"/>
    </source>
</evidence>
<evidence type="ECO:0000256" key="4">
    <source>
        <dbReference type="ARBA" id="ARBA00022670"/>
    </source>
</evidence>
<feature type="binding site" evidence="15">
    <location>
        <position position="231"/>
    </location>
    <ligand>
        <name>Ca(2+)</name>
        <dbReference type="ChEBI" id="CHEBI:29108"/>
        <label>2</label>
    </ligand>
</feature>
<dbReference type="SUPFAM" id="SSF82895">
    <property type="entry name" value="TSP-1 type 1 repeat"/>
    <property type="match status" value="10"/>
</dbReference>
<feature type="disulfide bond" evidence="16">
    <location>
        <begin position="470"/>
        <end position="491"/>
    </location>
</feature>
<keyword evidence="15" id="KW-0106">Calcium</keyword>
<dbReference type="SMART" id="SM00209">
    <property type="entry name" value="TSP1"/>
    <property type="match status" value="11"/>
</dbReference>
<feature type="disulfide bond" evidence="16">
    <location>
        <begin position="504"/>
        <end position="515"/>
    </location>
</feature>
<keyword evidence="2" id="KW-0964">Secreted</keyword>
<dbReference type="GO" id="GO:0046872">
    <property type="term" value="F:metal ion binding"/>
    <property type="evidence" value="ECO:0007669"/>
    <property type="project" value="UniProtKB-KW"/>
</dbReference>
<evidence type="ECO:0000256" key="6">
    <source>
        <dbReference type="ARBA" id="ARBA00022723"/>
    </source>
</evidence>
<feature type="active site" evidence="14 17">
    <location>
        <position position="373"/>
    </location>
</feature>
<evidence type="ECO:0000256" key="15">
    <source>
        <dbReference type="PIRSR" id="PIRSR613273-2"/>
    </source>
</evidence>
<feature type="disulfide bond" evidence="16">
    <location>
        <begin position="538"/>
        <end position="575"/>
    </location>
</feature>
<keyword evidence="6 15" id="KW-0479">Metal-binding</keyword>
<dbReference type="InterPro" id="IPR002870">
    <property type="entry name" value="Peptidase_M12B_N"/>
</dbReference>
<dbReference type="FunFam" id="2.60.120.830:FF:000001">
    <property type="entry name" value="A disintegrin and metalloproteinase with thrombospondin motifs 1"/>
    <property type="match status" value="1"/>
</dbReference>
<dbReference type="GO" id="GO:0006508">
    <property type="term" value="P:proteolysis"/>
    <property type="evidence" value="ECO:0007669"/>
    <property type="project" value="UniProtKB-KW"/>
</dbReference>
<dbReference type="Proteomes" id="UP000261620">
    <property type="component" value="Unplaced"/>
</dbReference>
<dbReference type="PRINTS" id="PR01857">
    <property type="entry name" value="ADAMTSFAMILY"/>
</dbReference>
<evidence type="ECO:0000256" key="7">
    <source>
        <dbReference type="ARBA" id="ARBA00022729"/>
    </source>
</evidence>
<keyword evidence="7 18" id="KW-0732">Signal</keyword>
<feature type="binding site" evidence="15">
    <location>
        <position position="435"/>
    </location>
    <ligand>
        <name>Ca(2+)</name>
        <dbReference type="ChEBI" id="CHEBI:29108"/>
        <label>1</label>
    </ligand>
</feature>
<comment type="caution">
    <text evidence="17">Lacks conserved residue(s) required for the propagation of feature annotation.</text>
</comment>
<dbReference type="InterPro" id="IPR013273">
    <property type="entry name" value="ADAMTS/ADAMTS-like"/>
</dbReference>
<reference evidence="20" key="1">
    <citation type="submission" date="2025-08" db="UniProtKB">
        <authorList>
            <consortium name="Ensembl"/>
        </authorList>
    </citation>
    <scope>IDENTIFICATION</scope>
</reference>
<evidence type="ECO:0000256" key="5">
    <source>
        <dbReference type="ARBA" id="ARBA00022685"/>
    </source>
</evidence>
<keyword evidence="13" id="KW-0325">Glycoprotein</keyword>
<feature type="binding site" evidence="15 17">
    <location>
        <position position="382"/>
    </location>
    <ligand>
        <name>Zn(2+)</name>
        <dbReference type="ChEBI" id="CHEBI:29105"/>
        <note>catalytic</note>
    </ligand>
</feature>
<dbReference type="Pfam" id="PF01562">
    <property type="entry name" value="Pep_M12B_propep"/>
    <property type="match status" value="1"/>
</dbReference>
<keyword evidence="21" id="KW-1185">Reference proteome</keyword>
<dbReference type="Pfam" id="PF17771">
    <property type="entry name" value="ADAMTS_CR_2"/>
    <property type="match status" value="1"/>
</dbReference>
<keyword evidence="8" id="KW-0677">Repeat</keyword>
<protein>
    <recommendedName>
        <fullName evidence="19">Peptidase M12B domain-containing protein</fullName>
    </recommendedName>
</protein>
<accession>A0A3Q3WNB7</accession>
<dbReference type="GO" id="GO:0031012">
    <property type="term" value="C:extracellular matrix"/>
    <property type="evidence" value="ECO:0007669"/>
    <property type="project" value="TreeGrafter"/>
</dbReference>
<evidence type="ECO:0000256" key="3">
    <source>
        <dbReference type="ARBA" id="ARBA00022530"/>
    </source>
</evidence>
<evidence type="ECO:0000256" key="16">
    <source>
        <dbReference type="PIRSR" id="PIRSR613273-3"/>
    </source>
</evidence>
<dbReference type="InterPro" id="IPR050439">
    <property type="entry name" value="ADAMTS_ADAMTS-like"/>
</dbReference>
<comment type="subcellular location">
    <subcellularLocation>
        <location evidence="1">Secreted</location>
        <location evidence="1">Extracellular space</location>
        <location evidence="1">Extracellular matrix</location>
    </subcellularLocation>
</comment>
<dbReference type="Gene3D" id="2.20.100.10">
    <property type="entry name" value="Thrombospondin type-1 (TSP1) repeat"/>
    <property type="match status" value="9"/>
</dbReference>
<feature type="binding site" evidence="15">
    <location>
        <position position="314"/>
    </location>
    <ligand>
        <name>Ca(2+)</name>
        <dbReference type="ChEBI" id="CHEBI:29108"/>
        <label>2</label>
    </ligand>
</feature>
<evidence type="ECO:0000256" key="9">
    <source>
        <dbReference type="ARBA" id="ARBA00022801"/>
    </source>
</evidence>
<keyword evidence="3" id="KW-0272">Extracellular matrix</keyword>
<dbReference type="Pfam" id="PF19030">
    <property type="entry name" value="TSP1_ADAMTS"/>
    <property type="match status" value="10"/>
</dbReference>
<feature type="disulfide bond" evidence="16">
    <location>
        <begin position="388"/>
        <end position="416"/>
    </location>
</feature>
<dbReference type="InterPro" id="IPR010294">
    <property type="entry name" value="ADAMTS_spacer1"/>
</dbReference>
<dbReference type="PROSITE" id="PS50092">
    <property type="entry name" value="TSP1"/>
    <property type="match status" value="11"/>
</dbReference>
<feature type="binding site" evidence="15">
    <location>
        <position position="321"/>
    </location>
    <ligand>
        <name>Ca(2+)</name>
        <dbReference type="ChEBI" id="CHEBI:29108"/>
        <label>1</label>
    </ligand>
</feature>
<dbReference type="Ensembl" id="ENSMMOT00000019647.1">
    <property type="protein sequence ID" value="ENSMMOP00000019326.1"/>
    <property type="gene ID" value="ENSMMOG00000014632.1"/>
</dbReference>
<dbReference type="STRING" id="94237.ENSMMOP00000019326"/>
<dbReference type="CDD" id="cd04273">
    <property type="entry name" value="ZnMc_ADAMTS_like"/>
    <property type="match status" value="1"/>
</dbReference>
<feature type="binding site" evidence="15 17">
    <location>
        <position position="376"/>
    </location>
    <ligand>
        <name>Zn(2+)</name>
        <dbReference type="ChEBI" id="CHEBI:29105"/>
        <note>catalytic</note>
    </ligand>
</feature>
<keyword evidence="9" id="KW-0378">Hydrolase</keyword>
<sequence>MQLAIWLVGLMCHLSLLTRPWPDLNSFFPESLMQQLSSYEIITPLRVNDFGESFPHKLHYRRRRRSLDDPLSGLRVHYRIDAFGDSFHLNLTAQSDFIAPSYTVTHLGADRSSGDTGDMRHCFFRGHVNAESAHPAVFSLCTGLIGTFTTQHGQYFLEPLLNAAGEECDEEHNKPHLVYRHERHKNISKTDNTAPCAASDDQHIYVDNSTNAHPSSPRRRKRFLSYPRYVELMVTADAKMVTHHGRNLEHYILTIMSVVAAVYRDPSVGNLINIMIVKLIIVHNEQEGPTVSFNAATTLHNFCVWQQSQNVQDDSHPSHHDTALLITREDICRAKDKCDTLGLAELGTMCDQYRSCSISEENGISASFTIAHELGHVFNMPHDDNPKCREAGMKHQYHVMAPTLNHDTNPWSWSKCSRKYITEFLDTGYGECLLDEPVGRTYDLPTLLPGQIYNANRQCELMFGPGSQICPYMKQCKRLWCTSAEGDHKGCRTQHMPLADGTDCGHGMYCRHGMCVNKELDVQPVHGEWGPWGPYTACSRSCGGGTRSTSRDCNTPEPRNGGKFCVGRRMKFRSCNTEPCPRERKDFREEQCSQFDGKHFNINGLPPSVRWVPKYSGILMKDRCKLFCRVAGTTAYYQLKDRVIDGTPCGPDTYDICVQGLCRQAGCDHVLNSKARNDKCGVCGGDNSSCKTLAGTFNDAQYGYNTVVRIPAGATNIDIKQVSYSGKSEDDNYLALSDSQSNSLLNGNFVVAMFKREINFKGTVIEYSGSDTKVERINCTERIEEELILQVLCVGNLYNPDVRYSFNIPIEEHREQFVWDPSGSWLECNRMCQGERRRKAVCVRKSDHLEVSDQRCEHLPRPVAVTEPCNTDCEVRWHVAGKSECSAKCGPGYRSLDVQCMKYGLMKRQSERVEASACGNIAKPQTRESCHGDCLLKSWQYSAWSQCSKTCGRGSRSRESYCMNNLGRRLVDRECNEFQRVVTESCNEQQCPKWSVSEWSECLVTCGKGLRHRLVSCSTGAGEEKLSDHFCDLSSKPPAVGSCELPECASWQVGVWGACAVTCGHGYQMRAVRCVSGNYGDTVDDRECNAAVRPRDNQVKENLLVTCKYNTIALVFTPRPDTSAQLLTQWRYGSWTACSVSCGKGKRERYVSCRDAQGGVADESNCAHLPRPPESSACFSPCGQWRCSVTCGVGRTTRHVHCSNYHQPVDPSFCDPDEKPGTEQECTAIPCPSVYHRQRINDQPYGYPQDPGRHPGHSSWNVPSADNQWRTGPWGACSSTCEGGFQRRVVVCQDADGRSNSYCDERVKPAESKSCDSGPCPLWNYGVWGECTQTCGGGRRTRLVVCQRPNGQRLNNYNCDVLDKPPDMEQCNLQPCPGSASWQRRPWKPCSVSCGRGIKHREIACVYQNQTKIEEEHCSHLPRPRTQKACRARGCPGWKANRWRECSVTCGVGAQIRDVYCRLKGSGRVREDLCDARQTLPAPPSLRHSYLISSCATFSLSRKVACVGLGMTPVQRDYCEPSTQPQSQQSCTGAPCHHMWITGEWSQVRIIYCKWNYRRN</sequence>
<dbReference type="Gene3D" id="3.40.1620.60">
    <property type="match status" value="2"/>
</dbReference>
<name>A0A3Q3WNB7_MOLML</name>
<feature type="disulfide bond" evidence="16">
    <location>
        <begin position="459"/>
        <end position="481"/>
    </location>
</feature>
<feature type="binding site" evidence="15">
    <location>
        <position position="435"/>
    </location>
    <ligand>
        <name>Ca(2+)</name>
        <dbReference type="ChEBI" id="CHEBI:29108"/>
        <label>2</label>
    </ligand>
</feature>
<comment type="cofactor">
    <cofactor evidence="15">
        <name>Zn(2+)</name>
        <dbReference type="ChEBI" id="CHEBI:29105"/>
    </cofactor>
    <text evidence="15">Binds 1 zinc ion per subunit.</text>
</comment>
<dbReference type="Gene3D" id="2.60.120.830">
    <property type="match status" value="1"/>
</dbReference>
<evidence type="ECO:0000256" key="11">
    <source>
        <dbReference type="ARBA" id="ARBA00023049"/>
    </source>
</evidence>
<feature type="disulfide bond" evidence="16">
    <location>
        <begin position="350"/>
        <end position="432"/>
    </location>
</feature>
<dbReference type="FunFam" id="2.20.100.10:FF:000005">
    <property type="entry name" value="ADAM metallopeptidase with thrombospondin type 1 motif 9"/>
    <property type="match status" value="6"/>
</dbReference>
<feature type="disulfide bond" evidence="16">
    <location>
        <begin position="303"/>
        <end position="356"/>
    </location>
</feature>
<evidence type="ECO:0000256" key="10">
    <source>
        <dbReference type="ARBA" id="ARBA00022833"/>
    </source>
</evidence>
<evidence type="ECO:0000256" key="12">
    <source>
        <dbReference type="ARBA" id="ARBA00023157"/>
    </source>
</evidence>
<feature type="disulfide bond" evidence="16">
    <location>
        <begin position="476"/>
        <end position="510"/>
    </location>
</feature>
<feature type="binding site" description="in inhibited form" evidence="15">
    <location>
        <position position="196"/>
    </location>
    <ligand>
        <name>Zn(2+)</name>
        <dbReference type="ChEBI" id="CHEBI:29105"/>
        <note>catalytic</note>
    </ligand>
</feature>
<keyword evidence="5" id="KW-0165">Cleavage on pair of basic residues</keyword>
<keyword evidence="12 16" id="KW-1015">Disulfide bond</keyword>
<feature type="signal peptide" evidence="18">
    <location>
        <begin position="1"/>
        <end position="18"/>
    </location>
</feature>
<feature type="disulfide bond" evidence="16">
    <location>
        <begin position="332"/>
        <end position="338"/>
    </location>
</feature>
<evidence type="ECO:0000256" key="14">
    <source>
        <dbReference type="PIRSR" id="PIRSR613273-1"/>
    </source>
</evidence>
<dbReference type="Pfam" id="PF00090">
    <property type="entry name" value="TSP_1"/>
    <property type="match status" value="1"/>
</dbReference>
<feature type="binding site" evidence="15 17">
    <location>
        <position position="372"/>
    </location>
    <ligand>
        <name>Zn(2+)</name>
        <dbReference type="ChEBI" id="CHEBI:29105"/>
        <note>catalytic</note>
    </ligand>
</feature>
<dbReference type="Pfam" id="PF05986">
    <property type="entry name" value="ADAMTS_spacer1"/>
    <property type="match status" value="1"/>
</dbReference>
<proteinExistence type="predicted"/>
<dbReference type="InterPro" id="IPR041645">
    <property type="entry name" value="ADAMTS_CR_2"/>
</dbReference>
<dbReference type="Pfam" id="PF19236">
    <property type="entry name" value="ADAMTS_CR_3"/>
    <property type="match status" value="1"/>
</dbReference>
<dbReference type="OMA" id="RHSYNID"/>
<evidence type="ECO:0000256" key="8">
    <source>
        <dbReference type="ARBA" id="ARBA00022737"/>
    </source>
</evidence>
<reference evidence="20" key="2">
    <citation type="submission" date="2025-09" db="UniProtKB">
        <authorList>
            <consortium name="Ensembl"/>
        </authorList>
    </citation>
    <scope>IDENTIFICATION</scope>
</reference>
<dbReference type="PANTHER" id="PTHR13723:SF165">
    <property type="entry name" value="A DISINTEGRIN AND METALLOPROTEINASE WITH THROMBOSPONDIN MOTIFS 20"/>
    <property type="match status" value="1"/>
</dbReference>
<feature type="chain" id="PRO_5018770227" description="Peptidase M12B domain-containing protein" evidence="18">
    <location>
        <begin position="19"/>
        <end position="1560"/>
    </location>
</feature>
<dbReference type="GO" id="GO:0004222">
    <property type="term" value="F:metalloendopeptidase activity"/>
    <property type="evidence" value="ECO:0007669"/>
    <property type="project" value="InterPro"/>
</dbReference>
<feature type="binding site" evidence="15">
    <location>
        <position position="432"/>
    </location>
    <ligand>
        <name>Ca(2+)</name>
        <dbReference type="ChEBI" id="CHEBI:29108"/>
        <label>1</label>
    </ligand>
</feature>
<keyword evidence="11" id="KW-0482">Metalloprotease</keyword>
<dbReference type="InterPro" id="IPR000884">
    <property type="entry name" value="TSP1_rpt"/>
</dbReference>
<evidence type="ECO:0000313" key="21">
    <source>
        <dbReference type="Proteomes" id="UP000261620"/>
    </source>
</evidence>
<organism evidence="20 21">
    <name type="scientific">Mola mola</name>
    <name type="common">Ocean sunfish</name>
    <name type="synonym">Tetraodon mola</name>
    <dbReference type="NCBI Taxonomy" id="94237"/>
    <lineage>
        <taxon>Eukaryota</taxon>
        <taxon>Metazoa</taxon>
        <taxon>Chordata</taxon>
        <taxon>Craniata</taxon>
        <taxon>Vertebrata</taxon>
        <taxon>Euteleostomi</taxon>
        <taxon>Actinopterygii</taxon>
        <taxon>Neopterygii</taxon>
        <taxon>Teleostei</taxon>
        <taxon>Neoteleostei</taxon>
        <taxon>Acanthomorphata</taxon>
        <taxon>Eupercaria</taxon>
        <taxon>Tetraodontiformes</taxon>
        <taxon>Molidae</taxon>
        <taxon>Mola</taxon>
    </lineage>
</organism>
<dbReference type="InterPro" id="IPR045371">
    <property type="entry name" value="ADAMTS_CR_3"/>
</dbReference>
<evidence type="ECO:0000256" key="13">
    <source>
        <dbReference type="ARBA" id="ARBA00023180"/>
    </source>
</evidence>
<evidence type="ECO:0000313" key="20">
    <source>
        <dbReference type="Ensembl" id="ENSMMOP00000019326.1"/>
    </source>
</evidence>
<feature type="binding site" evidence="15">
    <location>
        <position position="231"/>
    </location>
    <ligand>
        <name>Ca(2+)</name>
        <dbReference type="ChEBI" id="CHEBI:29108"/>
        <label>1</label>
    </ligand>
</feature>
<evidence type="ECO:0000256" key="1">
    <source>
        <dbReference type="ARBA" id="ARBA00004498"/>
    </source>
</evidence>
<dbReference type="Pfam" id="PF01421">
    <property type="entry name" value="Reprolysin"/>
    <property type="match status" value="1"/>
</dbReference>
<keyword evidence="10 15" id="KW-0862">Zinc</keyword>
<dbReference type="FunFam" id="3.40.390.10:FF:000001">
    <property type="entry name" value="A disintegrin and metalloproteinase with thrombospondin motifs 1"/>
    <property type="match status" value="1"/>
</dbReference>
<dbReference type="PANTHER" id="PTHR13723">
    <property type="entry name" value="ADAMTS A DISINTEGRIN AND METALLOPROTEASE WITH THROMBOSPONDIN MOTIFS PROTEASE"/>
    <property type="match status" value="1"/>
</dbReference>
<evidence type="ECO:0000256" key="2">
    <source>
        <dbReference type="ARBA" id="ARBA00022525"/>
    </source>
</evidence>
<dbReference type="InterPro" id="IPR036383">
    <property type="entry name" value="TSP1_rpt_sf"/>
</dbReference>
<dbReference type="InterPro" id="IPR001590">
    <property type="entry name" value="Peptidase_M12B"/>
</dbReference>